<sequence>MALSPIKLNVKAQQLEALANMLTGEDITFVFDAGGAIKDSVEFTLDTALSEGSQNPVTNAAITEAINDQSARVDKLEAHKGVSYLQACLPSDTKITKEGTYENPVILPFTGTTRSDGSGLSIGDNGIVIGTGVKKVRVSAQMYMWKSTALTQCEIEIALRNADGTFSRLVRKLKKRGSEYESISTPQIILPVTEGQTVQALYIGKPDTTISAYKDSTLLLVEVVEWEDTK</sequence>
<organism evidence="1">
    <name type="scientific">Siphoviridae sp. ctuvC1</name>
    <dbReference type="NCBI Taxonomy" id="2826507"/>
    <lineage>
        <taxon>Viruses</taxon>
        <taxon>Duplodnaviria</taxon>
        <taxon>Heunggongvirae</taxon>
        <taxon>Uroviricota</taxon>
        <taxon>Caudoviricetes</taxon>
    </lineage>
</organism>
<accession>A0A8S5LZV6</accession>
<dbReference type="EMBL" id="BK014784">
    <property type="protein sequence ID" value="DAD75498.1"/>
    <property type="molecule type" value="Genomic_DNA"/>
</dbReference>
<protein>
    <submittedName>
        <fullName evidence="1">Uncharacterized protein</fullName>
    </submittedName>
</protein>
<name>A0A8S5LZV6_9CAUD</name>
<evidence type="ECO:0000313" key="1">
    <source>
        <dbReference type="EMBL" id="DAD75498.1"/>
    </source>
</evidence>
<proteinExistence type="predicted"/>
<reference evidence="1" key="1">
    <citation type="journal article" date="2021" name="Proc. Natl. Acad. Sci. U.S.A.">
        <title>A Catalog of Tens of Thousands of Viruses from Human Metagenomes Reveals Hidden Associations with Chronic Diseases.</title>
        <authorList>
            <person name="Tisza M.J."/>
            <person name="Buck C.B."/>
        </authorList>
    </citation>
    <scope>NUCLEOTIDE SEQUENCE</scope>
    <source>
        <strain evidence="1">CtuvC1</strain>
    </source>
</reference>